<dbReference type="PROSITE" id="PS51257">
    <property type="entry name" value="PROKAR_LIPOPROTEIN"/>
    <property type="match status" value="1"/>
</dbReference>
<gene>
    <name evidence="3" type="ORF">J0B03_05100</name>
</gene>
<dbReference type="Proteomes" id="UP000663499">
    <property type="component" value="Chromosome"/>
</dbReference>
<evidence type="ECO:0000313" key="3">
    <source>
        <dbReference type="EMBL" id="QSX09443.1"/>
    </source>
</evidence>
<accession>A0A975AIT6</accession>
<evidence type="ECO:0000256" key="1">
    <source>
        <dbReference type="SAM" id="SignalP"/>
    </source>
</evidence>
<protein>
    <recommendedName>
        <fullName evidence="2">ABC-type glycine betaine transport system substrate-binding domain-containing protein</fullName>
    </recommendedName>
</protein>
<reference evidence="3" key="1">
    <citation type="submission" date="2021-03" db="EMBL/GenBank/DDBJ databases">
        <title>Alkalibacter marinus sp. nov., isolated from tidal flat sediment.</title>
        <authorList>
            <person name="Namirimu T."/>
            <person name="Yang J.-A."/>
            <person name="Yang S.-H."/>
            <person name="Kim Y.-J."/>
            <person name="Kwon K.K."/>
        </authorList>
    </citation>
    <scope>NUCLEOTIDE SEQUENCE</scope>
    <source>
        <strain evidence="3">ES005</strain>
    </source>
</reference>
<dbReference type="Gene3D" id="3.40.190.10">
    <property type="entry name" value="Periplasmic binding protein-like II"/>
    <property type="match status" value="1"/>
</dbReference>
<proteinExistence type="predicted"/>
<feature type="domain" description="ABC-type glycine betaine transport system substrate-binding" evidence="2">
    <location>
        <begin position="30"/>
        <end position="304"/>
    </location>
</feature>
<dbReference type="EMBL" id="CP071444">
    <property type="protein sequence ID" value="QSX09443.1"/>
    <property type="molecule type" value="Genomic_DNA"/>
</dbReference>
<sequence length="309" mass="33930">MKKTILFGLLVFMIIFSSACSPQEETQKGPVTVATMIDSEGAILGNMLLLLMEDDGFEVVDKIGFGTPDILRKALESGEVDLVVDYTGSGQYYGAEADAKTWSDPMQGYTTTRNFDKETNNIEWLTPAEANNTEMLAVTKEFAQEQDLRTMEDFADYVNDGGTVKLICSASFADNPLGLLGYQEAYGFQLTADQMIVLSHGNTAEMLKALYEGSDGVNVSLVYGTDGSLQEMDMIVLEDPQNVPPVYLPTPVLRGEVAEEYPELRDLFTETFASLDLETLQSLNARVAFGGEDAKTVAQEYLEEKGLMD</sequence>
<dbReference type="SUPFAM" id="SSF53850">
    <property type="entry name" value="Periplasmic binding protein-like II"/>
    <property type="match status" value="1"/>
</dbReference>
<evidence type="ECO:0000313" key="4">
    <source>
        <dbReference type="Proteomes" id="UP000663499"/>
    </source>
</evidence>
<feature type="signal peptide" evidence="1">
    <location>
        <begin position="1"/>
        <end position="19"/>
    </location>
</feature>
<organism evidence="3 4">
    <name type="scientific">Alkalibacter rhizosphaerae</name>
    <dbReference type="NCBI Taxonomy" id="2815577"/>
    <lineage>
        <taxon>Bacteria</taxon>
        <taxon>Bacillati</taxon>
        <taxon>Bacillota</taxon>
        <taxon>Clostridia</taxon>
        <taxon>Eubacteriales</taxon>
        <taxon>Eubacteriaceae</taxon>
        <taxon>Alkalibacter</taxon>
    </lineage>
</organism>
<dbReference type="InterPro" id="IPR007210">
    <property type="entry name" value="ABC_Gly_betaine_transp_sub-bd"/>
</dbReference>
<dbReference type="Pfam" id="PF04069">
    <property type="entry name" value="OpuAC"/>
    <property type="match status" value="1"/>
</dbReference>
<name>A0A975AIT6_9FIRM</name>
<dbReference type="AlphaFoldDB" id="A0A975AIT6"/>
<dbReference type="KEGG" id="alka:J0B03_05100"/>
<feature type="chain" id="PRO_5038627593" description="ABC-type glycine betaine transport system substrate-binding domain-containing protein" evidence="1">
    <location>
        <begin position="20"/>
        <end position="309"/>
    </location>
</feature>
<dbReference type="GO" id="GO:0022857">
    <property type="term" value="F:transmembrane transporter activity"/>
    <property type="evidence" value="ECO:0007669"/>
    <property type="project" value="InterPro"/>
</dbReference>
<dbReference type="RefSeq" id="WP_207300778.1">
    <property type="nucleotide sequence ID" value="NZ_CP071444.1"/>
</dbReference>
<keyword evidence="1" id="KW-0732">Signal</keyword>
<evidence type="ECO:0000259" key="2">
    <source>
        <dbReference type="Pfam" id="PF04069"/>
    </source>
</evidence>
<dbReference type="GO" id="GO:0043190">
    <property type="term" value="C:ATP-binding cassette (ABC) transporter complex"/>
    <property type="evidence" value="ECO:0007669"/>
    <property type="project" value="InterPro"/>
</dbReference>
<dbReference type="Gene3D" id="3.40.190.120">
    <property type="entry name" value="Osmoprotection protein (prox), domain 2"/>
    <property type="match status" value="1"/>
</dbReference>
<keyword evidence="4" id="KW-1185">Reference proteome</keyword>